<feature type="transmembrane region" description="Helical" evidence="9">
    <location>
        <begin position="20"/>
        <end position="41"/>
    </location>
</feature>
<keyword evidence="11" id="KW-0808">Transferase</keyword>
<protein>
    <submittedName>
        <fullName evidence="11">Tyrosine-protein kinase EpsD</fullName>
        <ecNumber evidence="11">2.7.10.2</ecNumber>
    </submittedName>
</protein>
<sequence length="437" mass="45550">MNPAMLEYARVLRERWRWPAWGAVLAVGLAIVVLLVAPPVYRSTATVFIRTPGDVSRAVDGGDTYARHRAGTYVEFARSPELAARVIADLGLDLAPEELAGRITAENTAGTVLIEVGVGAPTAAEAQQTATVYLSEYAATVKALETVAGSVVPRAELVVVDPPGRPTRADAWGAPIPVVLLGAGLVGVVLGALGAVLRSVFDRTVRDPRDVARMCGRPVLGPVTRAPTGIVTDDARVAARDLQNVADGPDHHRIVVVTEPETGAGATYAAVALTAALQELSGAAVLVDLDLRSRTLTERLGRSDAPGITDVLEGRSELEEALTKSDAGPFLGSGHSIPAPTEAVGSPALRELTAELGARYCWVVLVCAPVLSTVDATVVGAQADATALVVSLGVTTEEQVRRACEVLPRHPASVVFLDRVPDHPMPTVSRTEEGAGA</sequence>
<keyword evidence="8 9" id="KW-0472">Membrane</keyword>
<evidence type="ECO:0000256" key="9">
    <source>
        <dbReference type="SAM" id="Phobius"/>
    </source>
</evidence>
<keyword evidence="5" id="KW-0547">Nucleotide-binding</keyword>
<evidence type="ECO:0000256" key="5">
    <source>
        <dbReference type="ARBA" id="ARBA00022741"/>
    </source>
</evidence>
<evidence type="ECO:0000256" key="7">
    <source>
        <dbReference type="ARBA" id="ARBA00022989"/>
    </source>
</evidence>
<dbReference type="Proteomes" id="UP000325466">
    <property type="component" value="Unassembled WGS sequence"/>
</dbReference>
<evidence type="ECO:0000256" key="2">
    <source>
        <dbReference type="ARBA" id="ARBA00006683"/>
    </source>
</evidence>
<dbReference type="InterPro" id="IPR003856">
    <property type="entry name" value="LPS_length_determ_N"/>
</dbReference>
<evidence type="ECO:0000256" key="8">
    <source>
        <dbReference type="ARBA" id="ARBA00023136"/>
    </source>
</evidence>
<dbReference type="Pfam" id="PF02706">
    <property type="entry name" value="Wzz"/>
    <property type="match status" value="1"/>
</dbReference>
<dbReference type="Gene3D" id="3.40.50.300">
    <property type="entry name" value="P-loop containing nucleotide triphosphate hydrolases"/>
    <property type="match status" value="1"/>
</dbReference>
<keyword evidence="11" id="KW-0418">Kinase</keyword>
<evidence type="ECO:0000256" key="3">
    <source>
        <dbReference type="ARBA" id="ARBA00022475"/>
    </source>
</evidence>
<evidence type="ECO:0000313" key="11">
    <source>
        <dbReference type="EMBL" id="GES40707.1"/>
    </source>
</evidence>
<feature type="transmembrane region" description="Helical" evidence="9">
    <location>
        <begin position="178"/>
        <end position="201"/>
    </location>
</feature>
<dbReference type="CDD" id="cd05387">
    <property type="entry name" value="BY-kinase"/>
    <property type="match status" value="1"/>
</dbReference>
<dbReference type="RefSeq" id="WP_029546998.1">
    <property type="nucleotide sequence ID" value="NZ_BAAAYP010000004.1"/>
</dbReference>
<comment type="similarity">
    <text evidence="2">Belongs to the CpsC/CapA family.</text>
</comment>
<organism evidence="11 12">
    <name type="scientific">Rhodococcus aetherivorans</name>
    <dbReference type="NCBI Taxonomy" id="191292"/>
    <lineage>
        <taxon>Bacteria</taxon>
        <taxon>Bacillati</taxon>
        <taxon>Actinomycetota</taxon>
        <taxon>Actinomycetes</taxon>
        <taxon>Mycobacteriales</taxon>
        <taxon>Nocardiaceae</taxon>
        <taxon>Rhodococcus</taxon>
    </lineage>
</organism>
<keyword evidence="3" id="KW-1003">Cell membrane</keyword>
<dbReference type="PANTHER" id="PTHR32309">
    <property type="entry name" value="TYROSINE-PROTEIN KINASE"/>
    <property type="match status" value="1"/>
</dbReference>
<proteinExistence type="inferred from homology"/>
<dbReference type="EMBL" id="BLAH01000255">
    <property type="protein sequence ID" value="GES40707.1"/>
    <property type="molecule type" value="Genomic_DNA"/>
</dbReference>
<dbReference type="InterPro" id="IPR050445">
    <property type="entry name" value="Bact_polysacc_biosynth/exp"/>
</dbReference>
<feature type="domain" description="Polysaccharide chain length determinant N-terminal" evidence="10">
    <location>
        <begin position="7"/>
        <end position="90"/>
    </location>
</feature>
<dbReference type="EC" id="2.7.10.2" evidence="11"/>
<dbReference type="SUPFAM" id="SSF52540">
    <property type="entry name" value="P-loop containing nucleoside triphosphate hydrolases"/>
    <property type="match status" value="1"/>
</dbReference>
<evidence type="ECO:0000313" key="12">
    <source>
        <dbReference type="Proteomes" id="UP000325466"/>
    </source>
</evidence>
<keyword evidence="6" id="KW-0067">ATP-binding</keyword>
<evidence type="ECO:0000256" key="4">
    <source>
        <dbReference type="ARBA" id="ARBA00022692"/>
    </source>
</evidence>
<keyword evidence="4 9" id="KW-0812">Transmembrane</keyword>
<evidence type="ECO:0000256" key="6">
    <source>
        <dbReference type="ARBA" id="ARBA00022840"/>
    </source>
</evidence>
<keyword evidence="12" id="KW-1185">Reference proteome</keyword>
<comment type="subcellular location">
    <subcellularLocation>
        <location evidence="1">Cell membrane</location>
        <topology evidence="1">Multi-pass membrane protein</topology>
    </subcellularLocation>
</comment>
<dbReference type="GO" id="GO:0004715">
    <property type="term" value="F:non-membrane spanning protein tyrosine kinase activity"/>
    <property type="evidence" value="ECO:0007669"/>
    <property type="project" value="UniProtKB-EC"/>
</dbReference>
<keyword evidence="7 9" id="KW-1133">Transmembrane helix</keyword>
<accession>A0ABQ0YVV8</accession>
<dbReference type="PANTHER" id="PTHR32309:SF31">
    <property type="entry name" value="CAPSULAR EXOPOLYSACCHARIDE FAMILY"/>
    <property type="match status" value="1"/>
</dbReference>
<evidence type="ECO:0000259" key="10">
    <source>
        <dbReference type="Pfam" id="PF02706"/>
    </source>
</evidence>
<name>A0ABQ0YVV8_9NOCA</name>
<comment type="caution">
    <text evidence="11">The sequence shown here is derived from an EMBL/GenBank/DDBJ whole genome shotgun (WGS) entry which is preliminary data.</text>
</comment>
<gene>
    <name evidence="11" type="ORF">RAJCM14343_6002</name>
</gene>
<dbReference type="InterPro" id="IPR005702">
    <property type="entry name" value="Wzc-like_C"/>
</dbReference>
<dbReference type="InterPro" id="IPR027417">
    <property type="entry name" value="P-loop_NTPase"/>
</dbReference>
<reference evidence="11 12" key="1">
    <citation type="journal article" date="2018" name="Biodegradation">
        <title>1,4-Dioxane degradation characteristics of Rhodococcus aetherivorans JCM 14343.</title>
        <authorList>
            <person name="Inoue D."/>
            <person name="Tsunoda T."/>
            <person name="Yamamoto N."/>
            <person name="Ike M."/>
            <person name="Sei K."/>
        </authorList>
    </citation>
    <scope>NUCLEOTIDE SEQUENCE [LARGE SCALE GENOMIC DNA]</scope>
    <source>
        <strain evidence="11 12">JCM 14343</strain>
    </source>
</reference>
<evidence type="ECO:0000256" key="1">
    <source>
        <dbReference type="ARBA" id="ARBA00004651"/>
    </source>
</evidence>